<evidence type="ECO:0000313" key="1">
    <source>
        <dbReference type="EMBL" id="KAJ8032229.1"/>
    </source>
</evidence>
<organism evidence="1 2">
    <name type="scientific">Holothuria leucospilota</name>
    <name type="common">Black long sea cucumber</name>
    <name type="synonym">Mertensiothuria leucospilota</name>
    <dbReference type="NCBI Taxonomy" id="206669"/>
    <lineage>
        <taxon>Eukaryota</taxon>
        <taxon>Metazoa</taxon>
        <taxon>Echinodermata</taxon>
        <taxon>Eleutherozoa</taxon>
        <taxon>Echinozoa</taxon>
        <taxon>Holothuroidea</taxon>
        <taxon>Aspidochirotacea</taxon>
        <taxon>Aspidochirotida</taxon>
        <taxon>Holothuriidae</taxon>
        <taxon>Holothuria</taxon>
    </lineage>
</organism>
<dbReference type="EMBL" id="JAIZAY010000012">
    <property type="protein sequence ID" value="KAJ8032229.1"/>
    <property type="molecule type" value="Genomic_DNA"/>
</dbReference>
<dbReference type="Proteomes" id="UP001152320">
    <property type="component" value="Chromosome 12"/>
</dbReference>
<dbReference type="AlphaFoldDB" id="A0A9Q1BT87"/>
<name>A0A9Q1BT87_HOLLE</name>
<evidence type="ECO:0000313" key="2">
    <source>
        <dbReference type="Proteomes" id="UP001152320"/>
    </source>
</evidence>
<comment type="caution">
    <text evidence="1">The sequence shown here is derived from an EMBL/GenBank/DDBJ whole genome shotgun (WGS) entry which is preliminary data.</text>
</comment>
<protein>
    <submittedName>
        <fullName evidence="1">Uncharacterized protein</fullName>
    </submittedName>
</protein>
<proteinExistence type="predicted"/>
<sequence length="117" mass="13601">MYLLLMQRVVIQCMEPQNGASPPYIFDQWSCKFPSKQYPNEAFQRLQLIYCGLTEEHRTGRDDGNFAAIRFPMHAPLLRFLRSVMYQKWTSFLQTGPSSPAFNVQTAHIWPSLTVVN</sequence>
<reference evidence="1" key="1">
    <citation type="submission" date="2021-10" db="EMBL/GenBank/DDBJ databases">
        <title>Tropical sea cucumber genome reveals ecological adaptation and Cuvierian tubules defense mechanism.</title>
        <authorList>
            <person name="Chen T."/>
        </authorList>
    </citation>
    <scope>NUCLEOTIDE SEQUENCE</scope>
    <source>
        <strain evidence="1">Nanhai2018</strain>
        <tissue evidence="1">Muscle</tissue>
    </source>
</reference>
<gene>
    <name evidence="1" type="ORF">HOLleu_25698</name>
</gene>
<keyword evidence="2" id="KW-1185">Reference proteome</keyword>
<accession>A0A9Q1BT87</accession>